<dbReference type="GO" id="GO:0035438">
    <property type="term" value="F:cyclic-di-GMP binding"/>
    <property type="evidence" value="ECO:0007669"/>
    <property type="project" value="InterPro"/>
</dbReference>
<proteinExistence type="predicted"/>
<dbReference type="SUPFAM" id="SSF141371">
    <property type="entry name" value="PilZ domain-like"/>
    <property type="match status" value="1"/>
</dbReference>
<sequence length="99" mass="11474">MERRESNREELGFQVEISMEDGAIMCTLINLSEVGALLRINPEQNGIPTNDNLGEDVNFVLKQASAVDREYTGEIIRLFYKDNAEFIALRFWEKYKELN</sequence>
<dbReference type="EMBL" id="LAZR01061987">
    <property type="protein sequence ID" value="KKK62448.1"/>
    <property type="molecule type" value="Genomic_DNA"/>
</dbReference>
<comment type="caution">
    <text evidence="2">The sequence shown here is derived from an EMBL/GenBank/DDBJ whole genome shotgun (WGS) entry which is preliminary data.</text>
</comment>
<dbReference type="InterPro" id="IPR009875">
    <property type="entry name" value="PilZ_domain"/>
</dbReference>
<organism evidence="2">
    <name type="scientific">marine sediment metagenome</name>
    <dbReference type="NCBI Taxonomy" id="412755"/>
    <lineage>
        <taxon>unclassified sequences</taxon>
        <taxon>metagenomes</taxon>
        <taxon>ecological metagenomes</taxon>
    </lineage>
</organism>
<evidence type="ECO:0000313" key="2">
    <source>
        <dbReference type="EMBL" id="KKK62448.1"/>
    </source>
</evidence>
<protein>
    <recommendedName>
        <fullName evidence="1">PilZ domain-containing protein</fullName>
    </recommendedName>
</protein>
<gene>
    <name evidence="2" type="ORF">LCGC14_3004230</name>
</gene>
<dbReference type="Pfam" id="PF07238">
    <property type="entry name" value="PilZ"/>
    <property type="match status" value="1"/>
</dbReference>
<dbReference type="AlphaFoldDB" id="A0A0F8X0M3"/>
<reference evidence="2" key="1">
    <citation type="journal article" date="2015" name="Nature">
        <title>Complex archaea that bridge the gap between prokaryotes and eukaryotes.</title>
        <authorList>
            <person name="Spang A."/>
            <person name="Saw J.H."/>
            <person name="Jorgensen S.L."/>
            <person name="Zaremba-Niedzwiedzka K."/>
            <person name="Martijn J."/>
            <person name="Lind A.E."/>
            <person name="van Eijk R."/>
            <person name="Schleper C."/>
            <person name="Guy L."/>
            <person name="Ettema T.J."/>
        </authorList>
    </citation>
    <scope>NUCLEOTIDE SEQUENCE</scope>
</reference>
<name>A0A0F8X0M3_9ZZZZ</name>
<feature type="domain" description="PilZ" evidence="1">
    <location>
        <begin position="2"/>
        <end position="91"/>
    </location>
</feature>
<accession>A0A0F8X0M3</accession>
<evidence type="ECO:0000259" key="1">
    <source>
        <dbReference type="Pfam" id="PF07238"/>
    </source>
</evidence>